<dbReference type="PANTHER" id="PTHR35849">
    <property type="entry name" value="BLR2341 PROTEIN"/>
    <property type="match status" value="1"/>
</dbReference>
<dbReference type="InterPro" id="IPR002645">
    <property type="entry name" value="STAS_dom"/>
</dbReference>
<dbReference type="PANTHER" id="PTHR35849:SF1">
    <property type="entry name" value="INTERMEMBRANE PHOSPHOLIPID TRANSPORT SYSTEM BINDING PROTEIN MLAB"/>
    <property type="match status" value="1"/>
</dbReference>
<dbReference type="PROSITE" id="PS50801">
    <property type="entry name" value="STAS"/>
    <property type="match status" value="1"/>
</dbReference>
<dbReference type="OrthoDB" id="5687860at2"/>
<dbReference type="InterPro" id="IPR052746">
    <property type="entry name" value="MlaB_ABC_Transporter"/>
</dbReference>
<accession>A0A4V0IFW4</accession>
<sequence>MQSKNPLQWDIQQNNESLMVQLSGDLTRDTLLPLWKQRASFLSPKSNQYIYWDLKSLTSIDSSGFTLLAELLHHYQQKNPNCLLNTPPTLTSLAELFDLSDWFKTFLPKEKK</sequence>
<protein>
    <submittedName>
        <fullName evidence="1">STAS domain-containing protein</fullName>
    </submittedName>
</protein>
<evidence type="ECO:0000313" key="1">
    <source>
        <dbReference type="EMBL" id="QBQ63353.1"/>
    </source>
</evidence>
<dbReference type="Proteomes" id="UP000294444">
    <property type="component" value="Chromosome"/>
</dbReference>
<dbReference type="Gene3D" id="3.30.750.24">
    <property type="entry name" value="STAS domain"/>
    <property type="match status" value="1"/>
</dbReference>
<dbReference type="KEGG" id="aio:EXH44_03410"/>
<dbReference type="RefSeq" id="WP_135674743.1">
    <property type="nucleotide sequence ID" value="NZ_CP038145.1"/>
</dbReference>
<dbReference type="CDD" id="cd07043">
    <property type="entry name" value="STAS_anti-anti-sigma_factors"/>
    <property type="match status" value="1"/>
</dbReference>
<evidence type="ECO:0000313" key="2">
    <source>
        <dbReference type="Proteomes" id="UP000294444"/>
    </source>
</evidence>
<dbReference type="SUPFAM" id="SSF52091">
    <property type="entry name" value="SpoIIaa-like"/>
    <property type="match status" value="1"/>
</dbReference>
<reference evidence="1 2" key="1">
    <citation type="submission" date="2019-03" db="EMBL/GenBank/DDBJ databases">
        <authorList>
            <person name="Che Y."/>
            <person name="Zhou L."/>
        </authorList>
    </citation>
    <scope>NUCLEOTIDE SEQUENCE [LARGE SCALE GENOMIC DNA]</scope>
    <source>
        <strain evidence="1 2">AIFJ1607</strain>
    </source>
</reference>
<dbReference type="AlphaFoldDB" id="A0A4V0IFW4"/>
<gene>
    <name evidence="1" type="ORF">EXH44_03410</name>
</gene>
<name>A0A4V0IFW4_9PAST</name>
<keyword evidence="2" id="KW-1185">Reference proteome</keyword>
<dbReference type="Pfam" id="PF01740">
    <property type="entry name" value="STAS"/>
    <property type="match status" value="1"/>
</dbReference>
<dbReference type="EMBL" id="CP038145">
    <property type="protein sequence ID" value="QBQ63353.1"/>
    <property type="molecule type" value="Genomic_DNA"/>
</dbReference>
<dbReference type="InterPro" id="IPR036513">
    <property type="entry name" value="STAS_dom_sf"/>
</dbReference>
<proteinExistence type="predicted"/>
<organism evidence="1 2">
    <name type="scientific">Actinobacillus indolicus</name>
    <dbReference type="NCBI Taxonomy" id="51049"/>
    <lineage>
        <taxon>Bacteria</taxon>
        <taxon>Pseudomonadati</taxon>
        <taxon>Pseudomonadota</taxon>
        <taxon>Gammaproteobacteria</taxon>
        <taxon>Pasteurellales</taxon>
        <taxon>Pasteurellaceae</taxon>
        <taxon>Actinobacillus</taxon>
    </lineage>
</organism>